<name>A0A915PH00_9BILA</name>
<evidence type="ECO:0000313" key="3">
    <source>
        <dbReference type="WBParaSite" id="sdigi.contig166.g5539.t1"/>
    </source>
</evidence>
<dbReference type="Gene3D" id="3.60.15.10">
    <property type="entry name" value="Ribonuclease Z/Hydroxyacylglutathione hydrolase-like"/>
    <property type="match status" value="1"/>
</dbReference>
<dbReference type="GO" id="GO:0035312">
    <property type="term" value="F:5'-3' DNA exonuclease activity"/>
    <property type="evidence" value="ECO:0007669"/>
    <property type="project" value="TreeGrafter"/>
</dbReference>
<dbReference type="GO" id="GO:0006303">
    <property type="term" value="P:double-strand break repair via nonhomologous end joining"/>
    <property type="evidence" value="ECO:0007669"/>
    <property type="project" value="TreeGrafter"/>
</dbReference>
<proteinExistence type="predicted"/>
<dbReference type="PANTHER" id="PTHR23240:SF26">
    <property type="entry name" value="5' EXONUCLEASE APOLLO"/>
    <property type="match status" value="1"/>
</dbReference>
<dbReference type="GO" id="GO:0036297">
    <property type="term" value="P:interstrand cross-link repair"/>
    <property type="evidence" value="ECO:0007669"/>
    <property type="project" value="TreeGrafter"/>
</dbReference>
<dbReference type="GO" id="GO:0003684">
    <property type="term" value="F:damaged DNA binding"/>
    <property type="evidence" value="ECO:0007669"/>
    <property type="project" value="TreeGrafter"/>
</dbReference>
<feature type="region of interest" description="Disordered" evidence="1">
    <location>
        <begin position="478"/>
        <end position="505"/>
    </location>
</feature>
<sequence>MTRAILKVNKCNILIHIDSTLHFIPANKTRVQREAFTVRNENRCLEDAKILRKADVKSQTEVNVGRDTWPTSNSGHGELVYLHVTCRTTESGSAREQGQNPHAFIKCSEEAIPVSSPIIQSIVQVGYTPSLDGSTETTYKCRSGRFYWMSQPGVVISGFIAIDKFPKDNAIEYYFLTHAHSDHYVAIDNKWNNGEIYCSPVTANILPVVTLRARSKRAGIRSNLIHPLELNIWHRMNGFSVMLLDANHIPGSVMFLFDGDRISDGRILFTGDFRADVRFYQNVFAMSVLQEKRFKTIYLDTTYINCTREEFPSREVSLGELCNLLHKLLFDDPSPIMIMVPKVGREQLLVDTAIQFKCKIWVDHVRWKVAEILGITEYFTTEKTETPIWTCARQTGRSVFYDANVRIIDASMLPNIKPSSMINLMGVDDMLIEAETDGLMHENELSPLVASSVLSRIELANDHALRSAFGEILQHAAVDDQNPESNPTDQSQYEKVAEETDQDSDNLLEAINNEDDYIFNMAVQKISRAVNVENLAQHICVDLNVNESAEGVNPLHEFLSEMDISKAVETLDDLSEKYREAVDAMRKTRTVHDMNLPYIAEEHVVYDASQGPVLADIPLEWLDESESMKDVVIVSVCCGIAVLMKILKYFVAQLV</sequence>
<dbReference type="GO" id="GO:0000723">
    <property type="term" value="P:telomere maintenance"/>
    <property type="evidence" value="ECO:0007669"/>
    <property type="project" value="TreeGrafter"/>
</dbReference>
<feature type="compositionally biased region" description="Polar residues" evidence="1">
    <location>
        <begin position="483"/>
        <end position="493"/>
    </location>
</feature>
<reference evidence="3" key="1">
    <citation type="submission" date="2022-11" db="UniProtKB">
        <authorList>
            <consortium name="WormBaseParasite"/>
        </authorList>
    </citation>
    <scope>IDENTIFICATION</scope>
</reference>
<dbReference type="Proteomes" id="UP000887581">
    <property type="component" value="Unplaced"/>
</dbReference>
<dbReference type="PANTHER" id="PTHR23240">
    <property type="entry name" value="DNA CROSS-LINK REPAIR PROTEIN PSO2/SNM1-RELATED"/>
    <property type="match status" value="1"/>
</dbReference>
<dbReference type="AlphaFoldDB" id="A0A915PH00"/>
<dbReference type="InterPro" id="IPR036866">
    <property type="entry name" value="RibonucZ/Hydroxyglut_hydro"/>
</dbReference>
<keyword evidence="2" id="KW-1185">Reference proteome</keyword>
<evidence type="ECO:0000256" key="1">
    <source>
        <dbReference type="SAM" id="MobiDB-lite"/>
    </source>
</evidence>
<evidence type="ECO:0000313" key="2">
    <source>
        <dbReference type="Proteomes" id="UP000887581"/>
    </source>
</evidence>
<dbReference type="WBParaSite" id="sdigi.contig166.g5539.t1">
    <property type="protein sequence ID" value="sdigi.contig166.g5539.t1"/>
    <property type="gene ID" value="sdigi.contig166.g5539"/>
</dbReference>
<accession>A0A915PH00</accession>
<protein>
    <submittedName>
        <fullName evidence="3">Metallo-beta-lactamase domain-containing protein</fullName>
    </submittedName>
</protein>
<dbReference type="SUPFAM" id="SSF56281">
    <property type="entry name" value="Metallo-hydrolase/oxidoreductase"/>
    <property type="match status" value="1"/>
</dbReference>
<organism evidence="2 3">
    <name type="scientific">Setaria digitata</name>
    <dbReference type="NCBI Taxonomy" id="48799"/>
    <lineage>
        <taxon>Eukaryota</taxon>
        <taxon>Metazoa</taxon>
        <taxon>Ecdysozoa</taxon>
        <taxon>Nematoda</taxon>
        <taxon>Chromadorea</taxon>
        <taxon>Rhabditida</taxon>
        <taxon>Spirurina</taxon>
        <taxon>Spiruromorpha</taxon>
        <taxon>Filarioidea</taxon>
        <taxon>Setariidae</taxon>
        <taxon>Setaria</taxon>
    </lineage>
</organism>